<evidence type="ECO:0000313" key="1">
    <source>
        <dbReference type="EMBL" id="RVD81467.1"/>
    </source>
</evidence>
<dbReference type="VEuPathDB" id="FungiDB:DFL_009331"/>
<dbReference type="EMBL" id="SAEB01000012">
    <property type="protein sequence ID" value="RVD81467.1"/>
    <property type="molecule type" value="Genomic_DNA"/>
</dbReference>
<reference evidence="1 2" key="1">
    <citation type="submission" date="2019-01" db="EMBL/GenBank/DDBJ databases">
        <title>Intercellular communication is required for trap formation in the nematode-trapping fungus Duddingtonia flagrans.</title>
        <authorList>
            <person name="Youssar L."/>
            <person name="Wernet V."/>
            <person name="Hensel N."/>
            <person name="Hildebrandt H.-G."/>
            <person name="Fischer R."/>
        </authorList>
    </citation>
    <scope>NUCLEOTIDE SEQUENCE [LARGE SCALE GENOMIC DNA]</scope>
    <source>
        <strain evidence="1 2">CBS H-5679</strain>
    </source>
</reference>
<dbReference type="RefSeq" id="XP_067487011.1">
    <property type="nucleotide sequence ID" value="XM_067639199.1"/>
</dbReference>
<comment type="caution">
    <text evidence="1">The sequence shown here is derived from an EMBL/GenBank/DDBJ whole genome shotgun (WGS) entry which is preliminary data.</text>
</comment>
<evidence type="ECO:0000313" key="2">
    <source>
        <dbReference type="Proteomes" id="UP000283090"/>
    </source>
</evidence>
<sequence>MSLLIPIRYKLYRHCSHTAIALTIGTELHELQTDAIYPNFPTLFAEKKLDDIMTEIGATTSFEEILTVCVRCSEAEKKRRDHEKKISTVDKGKEVLAGLAESVNRRKEAVEDFIHKLRH</sequence>
<organism evidence="1 2">
    <name type="scientific">Arthrobotrys flagrans</name>
    <name type="common">Nematode-trapping fungus</name>
    <name type="synonym">Trichothecium flagrans</name>
    <dbReference type="NCBI Taxonomy" id="97331"/>
    <lineage>
        <taxon>Eukaryota</taxon>
        <taxon>Fungi</taxon>
        <taxon>Dikarya</taxon>
        <taxon>Ascomycota</taxon>
        <taxon>Pezizomycotina</taxon>
        <taxon>Orbiliomycetes</taxon>
        <taxon>Orbiliales</taxon>
        <taxon>Orbiliaceae</taxon>
        <taxon>Arthrobotrys</taxon>
    </lineage>
</organism>
<proteinExistence type="predicted"/>
<gene>
    <name evidence="1" type="ORF">DFL_009331</name>
</gene>
<dbReference type="OrthoDB" id="5325216at2759"/>
<name>A0A436ZRB3_ARTFL</name>
<dbReference type="AlphaFoldDB" id="A0A436ZRB3"/>
<dbReference type="GeneID" id="93591642"/>
<accession>A0A436ZRB3</accession>
<dbReference type="Proteomes" id="UP000283090">
    <property type="component" value="Unassembled WGS sequence"/>
</dbReference>
<protein>
    <submittedName>
        <fullName evidence="1">Uncharacterized protein</fullName>
    </submittedName>
</protein>
<keyword evidence="2" id="KW-1185">Reference proteome</keyword>